<sequence length="72" mass="7523">MYSQDLGRRVEASFCAAIAKPGYWTAKNRLAGQGSEVIKTGIAGCSSFVTGLFGCSSSTITPMKTSLDGDPK</sequence>
<dbReference type="Gramene" id="KXG24510">
    <property type="protein sequence ID" value="KXG24510"/>
    <property type="gene ID" value="SORBI_3007G052500"/>
</dbReference>
<evidence type="ECO:0000313" key="1">
    <source>
        <dbReference type="EMBL" id="KXG24510.1"/>
    </source>
</evidence>
<reference evidence="1 2" key="1">
    <citation type="journal article" date="2009" name="Nature">
        <title>The Sorghum bicolor genome and the diversification of grasses.</title>
        <authorList>
            <person name="Paterson A.H."/>
            <person name="Bowers J.E."/>
            <person name="Bruggmann R."/>
            <person name="Dubchak I."/>
            <person name="Grimwood J."/>
            <person name="Gundlach H."/>
            <person name="Haberer G."/>
            <person name="Hellsten U."/>
            <person name="Mitros T."/>
            <person name="Poliakov A."/>
            <person name="Schmutz J."/>
            <person name="Spannagl M."/>
            <person name="Tang H."/>
            <person name="Wang X."/>
            <person name="Wicker T."/>
            <person name="Bharti A.K."/>
            <person name="Chapman J."/>
            <person name="Feltus F.A."/>
            <person name="Gowik U."/>
            <person name="Grigoriev I.V."/>
            <person name="Lyons E."/>
            <person name="Maher C.A."/>
            <person name="Martis M."/>
            <person name="Narechania A."/>
            <person name="Otillar R.P."/>
            <person name="Penning B.W."/>
            <person name="Salamov A.A."/>
            <person name="Wang Y."/>
            <person name="Zhang L."/>
            <person name="Carpita N.C."/>
            <person name="Freeling M."/>
            <person name="Gingle A.R."/>
            <person name="Hash C.T."/>
            <person name="Keller B."/>
            <person name="Klein P."/>
            <person name="Kresovich S."/>
            <person name="McCann M.C."/>
            <person name="Ming R."/>
            <person name="Peterson D.G."/>
            <person name="Mehboob-ur-Rahman"/>
            <person name="Ware D."/>
            <person name="Westhoff P."/>
            <person name="Mayer K.F."/>
            <person name="Messing J."/>
            <person name="Rokhsar D.S."/>
        </authorList>
    </citation>
    <scope>NUCLEOTIDE SEQUENCE [LARGE SCALE GENOMIC DNA]</scope>
    <source>
        <strain evidence="2">cv. BTx623</strain>
    </source>
</reference>
<protein>
    <submittedName>
        <fullName evidence="1">Uncharacterized protein</fullName>
    </submittedName>
</protein>
<reference evidence="2" key="2">
    <citation type="journal article" date="2018" name="Plant J.">
        <title>The Sorghum bicolor reference genome: improved assembly, gene annotations, a transcriptome atlas, and signatures of genome organization.</title>
        <authorList>
            <person name="McCormick R.F."/>
            <person name="Truong S.K."/>
            <person name="Sreedasyam A."/>
            <person name="Jenkins J."/>
            <person name="Shu S."/>
            <person name="Sims D."/>
            <person name="Kennedy M."/>
            <person name="Amirebrahimi M."/>
            <person name="Weers B.D."/>
            <person name="McKinley B."/>
            <person name="Mattison A."/>
            <person name="Morishige D.T."/>
            <person name="Grimwood J."/>
            <person name="Schmutz J."/>
            <person name="Mullet J.E."/>
        </authorList>
    </citation>
    <scope>NUCLEOTIDE SEQUENCE [LARGE SCALE GENOMIC DNA]</scope>
    <source>
        <strain evidence="2">cv. BTx623</strain>
    </source>
</reference>
<dbReference type="Proteomes" id="UP000000768">
    <property type="component" value="Chromosome 7"/>
</dbReference>
<dbReference type="InParanoid" id="A0A1B6PFQ1"/>
<name>A0A1B6PFQ1_SORBI</name>
<dbReference type="EMBL" id="CM000766">
    <property type="protein sequence ID" value="KXG24510.1"/>
    <property type="molecule type" value="Genomic_DNA"/>
</dbReference>
<dbReference type="AlphaFoldDB" id="A0A1B6PFQ1"/>
<organism evidence="1 2">
    <name type="scientific">Sorghum bicolor</name>
    <name type="common">Sorghum</name>
    <name type="synonym">Sorghum vulgare</name>
    <dbReference type="NCBI Taxonomy" id="4558"/>
    <lineage>
        <taxon>Eukaryota</taxon>
        <taxon>Viridiplantae</taxon>
        <taxon>Streptophyta</taxon>
        <taxon>Embryophyta</taxon>
        <taxon>Tracheophyta</taxon>
        <taxon>Spermatophyta</taxon>
        <taxon>Magnoliopsida</taxon>
        <taxon>Liliopsida</taxon>
        <taxon>Poales</taxon>
        <taxon>Poaceae</taxon>
        <taxon>PACMAD clade</taxon>
        <taxon>Panicoideae</taxon>
        <taxon>Andropogonodae</taxon>
        <taxon>Andropogoneae</taxon>
        <taxon>Sorghinae</taxon>
        <taxon>Sorghum</taxon>
    </lineage>
</organism>
<keyword evidence="2" id="KW-1185">Reference proteome</keyword>
<evidence type="ECO:0000313" key="2">
    <source>
        <dbReference type="Proteomes" id="UP000000768"/>
    </source>
</evidence>
<gene>
    <name evidence="1" type="ORF">SORBI_3007G052500</name>
</gene>
<proteinExistence type="predicted"/>
<accession>A0A1B6PFQ1</accession>